<feature type="region of interest" description="Disordered" evidence="2">
    <location>
        <begin position="43"/>
        <end position="64"/>
    </location>
</feature>
<evidence type="ECO:0000259" key="3">
    <source>
        <dbReference type="PROSITE" id="PS50219"/>
    </source>
</evidence>
<dbReference type="GeneID" id="30034551"/>
<dbReference type="RefSeq" id="XP_018734506.1">
    <property type="nucleotide sequence ID" value="XM_018879574.1"/>
</dbReference>
<dbReference type="EMBL" id="CP014501">
    <property type="protein sequence ID" value="ANB12029.1"/>
    <property type="molecule type" value="Genomic_DNA"/>
</dbReference>
<evidence type="ECO:0000313" key="5">
    <source>
        <dbReference type="Proteomes" id="UP000189580"/>
    </source>
</evidence>
<name>A0A167CRN4_9ASCO</name>
<evidence type="ECO:0000313" key="4">
    <source>
        <dbReference type="EMBL" id="ANB12029.1"/>
    </source>
</evidence>
<keyword evidence="5" id="KW-1185">Reference proteome</keyword>
<dbReference type="InterPro" id="IPR052233">
    <property type="entry name" value="Rho-type_GEFs"/>
</dbReference>
<dbReference type="OrthoDB" id="660555at2759"/>
<dbReference type="GO" id="GO:0005085">
    <property type="term" value="F:guanyl-nucleotide exchange factor activity"/>
    <property type="evidence" value="ECO:0007669"/>
    <property type="project" value="UniProtKB-KW"/>
</dbReference>
<dbReference type="KEGG" id="slb:AWJ20_262"/>
<evidence type="ECO:0000256" key="1">
    <source>
        <dbReference type="ARBA" id="ARBA00022658"/>
    </source>
</evidence>
<proteinExistence type="predicted"/>
<dbReference type="PROSITE" id="PS50219">
    <property type="entry name" value="CNH"/>
    <property type="match status" value="1"/>
</dbReference>
<dbReference type="Proteomes" id="UP000189580">
    <property type="component" value="Chromosome a"/>
</dbReference>
<sequence>MDLLVLESADDEPVVKSSSAKLLGSNVTPATDHRKIAVSRRFIGGSGQTSPTKPGMSPTSLTSAGSASVTMLNDVDKDRDILFPFRITHAGLGANLTLYTFSTPEKARRDRELWRDAIMNAKREYSSAATTLKSEPFRLRVLADQAFGYDSSSAPQIPVHTAGTALDRAVREAESRTPVSLTRSNDSTSATSVSTLVDGGAGDGPRQVVNSLINSPVNCGVSFVYADRNEYCMLGLDYGVYLHDKRVGSVWKRCLTLTHVTQIAVIQDMNVAIILAGKTLAYYHLDVLINQATKPDTQKSTVVPKGYKLSEKNVGFFATGIMRDRILLFYKKTDGLSSVFKVLEPVREKGSQQKRSKVLFSRDETLSSTEYFRDVDKFYIPTESYGISLFKSTFAVHTTKGFELLSFDTKSTPLSLPLIAPQALQNVLRISRGFKFSSVDSFKKKIESSKPLGMFRVTSESIILCYAEFALYTDNDGNLNDRNAVFSYLSKAKKVSFQMPHLIIFGDEIIEVRRVDRSGQLRQVITGKHIRCIDSRDGQIKAAMVHPLIRTKQLVVELVENEFAVMDDTSTLSGY</sequence>
<feature type="domain" description="CNH" evidence="3">
    <location>
        <begin position="214"/>
        <end position="540"/>
    </location>
</feature>
<dbReference type="PANTHER" id="PTHR46572">
    <property type="entry name" value="RHO1 GDP-GTP EXCHANGE PROTEIN 1-RELATED"/>
    <property type="match status" value="1"/>
</dbReference>
<feature type="compositionally biased region" description="Polar residues" evidence="2">
    <location>
        <begin position="177"/>
        <end position="195"/>
    </location>
</feature>
<keyword evidence="1" id="KW-0344">Guanine-nucleotide releasing factor</keyword>
<feature type="region of interest" description="Disordered" evidence="2">
    <location>
        <begin position="174"/>
        <end position="201"/>
    </location>
</feature>
<protein>
    <submittedName>
        <fullName evidence="4">Rho family guanine nucleotide exchange factor ROM2</fullName>
    </submittedName>
</protein>
<dbReference type="Pfam" id="PF00780">
    <property type="entry name" value="CNH"/>
    <property type="match status" value="1"/>
</dbReference>
<dbReference type="PANTHER" id="PTHR46572:SF1">
    <property type="entry name" value="RHO1 GUANINE NUCLEOTIDE EXCHANGE FACTOR TUS1"/>
    <property type="match status" value="1"/>
</dbReference>
<evidence type="ECO:0000256" key="2">
    <source>
        <dbReference type="SAM" id="MobiDB-lite"/>
    </source>
</evidence>
<accession>A0A167CRN4</accession>
<dbReference type="AlphaFoldDB" id="A0A167CRN4"/>
<dbReference type="InterPro" id="IPR001180">
    <property type="entry name" value="CNH_dom"/>
</dbReference>
<feature type="compositionally biased region" description="Polar residues" evidence="2">
    <location>
        <begin position="48"/>
        <end position="64"/>
    </location>
</feature>
<reference evidence="4 5" key="1">
    <citation type="submission" date="2016-02" db="EMBL/GenBank/DDBJ databases">
        <title>Complete genome sequence and transcriptome regulation of the pentose utilising yeast Sugiyamaella lignohabitans.</title>
        <authorList>
            <person name="Bellasio M."/>
            <person name="Peymann A."/>
            <person name="Valli M."/>
            <person name="Sipitzky M."/>
            <person name="Graf A."/>
            <person name="Sauer M."/>
            <person name="Marx H."/>
            <person name="Mattanovich D."/>
        </authorList>
    </citation>
    <scope>NUCLEOTIDE SEQUENCE [LARGE SCALE GENOMIC DNA]</scope>
    <source>
        <strain evidence="4 5">CBS 10342</strain>
    </source>
</reference>
<dbReference type="SMART" id="SM00036">
    <property type="entry name" value="CNH"/>
    <property type="match status" value="1"/>
</dbReference>
<organism evidence="4 5">
    <name type="scientific">Sugiyamaella lignohabitans</name>
    <dbReference type="NCBI Taxonomy" id="796027"/>
    <lineage>
        <taxon>Eukaryota</taxon>
        <taxon>Fungi</taxon>
        <taxon>Dikarya</taxon>
        <taxon>Ascomycota</taxon>
        <taxon>Saccharomycotina</taxon>
        <taxon>Dipodascomycetes</taxon>
        <taxon>Dipodascales</taxon>
        <taxon>Trichomonascaceae</taxon>
        <taxon>Sugiyamaella</taxon>
    </lineage>
</organism>
<gene>
    <name evidence="4" type="primary">ROM2</name>
    <name evidence="4" type="ORF">AWJ20_262</name>
</gene>